<dbReference type="RefSeq" id="WP_344027618.1">
    <property type="nucleotide sequence ID" value="NZ_BAAAJK010000046.1"/>
</dbReference>
<proteinExistence type="predicted"/>
<evidence type="ECO:0000313" key="2">
    <source>
        <dbReference type="Proteomes" id="UP001501414"/>
    </source>
</evidence>
<dbReference type="Proteomes" id="UP001501414">
    <property type="component" value="Unassembled WGS sequence"/>
</dbReference>
<reference evidence="1 2" key="1">
    <citation type="journal article" date="2019" name="Int. J. Syst. Evol. Microbiol.">
        <title>The Global Catalogue of Microorganisms (GCM) 10K type strain sequencing project: providing services to taxonomists for standard genome sequencing and annotation.</title>
        <authorList>
            <consortium name="The Broad Institute Genomics Platform"/>
            <consortium name="The Broad Institute Genome Sequencing Center for Infectious Disease"/>
            <person name="Wu L."/>
            <person name="Ma J."/>
        </authorList>
    </citation>
    <scope>NUCLEOTIDE SEQUENCE [LARGE SCALE GENOMIC DNA]</scope>
    <source>
        <strain evidence="1 2">JCM 11896</strain>
    </source>
</reference>
<evidence type="ECO:0000313" key="1">
    <source>
        <dbReference type="EMBL" id="GAA1399257.1"/>
    </source>
</evidence>
<name>A0ABN1Y8G5_9PSEU</name>
<organism evidence="1 2">
    <name type="scientific">Pseudonocardia kongjuensis</name>
    <dbReference type="NCBI Taxonomy" id="102227"/>
    <lineage>
        <taxon>Bacteria</taxon>
        <taxon>Bacillati</taxon>
        <taxon>Actinomycetota</taxon>
        <taxon>Actinomycetes</taxon>
        <taxon>Pseudonocardiales</taxon>
        <taxon>Pseudonocardiaceae</taxon>
        <taxon>Pseudonocardia</taxon>
    </lineage>
</organism>
<sequence length="683" mass="74568">MRSWWLGKKKGKESWVIPSVTDGRVTYRIGHGSKDLPPSAEEDGTVGRTGARCVGCSASVDLKYVRSEGRNGRIGFDLIAIVAQGNRTRHYLEPNEEHRTAAALAPPQDSPDGPLPAEALGFRVQAYGFKRYADLFTARQLVALTTYSDLVSEVRDKVALDARVAGRQKGLSLEQGGAGAEAYADAVSIYLGFAVSRLASTNSSLCRWNSAPSKESVSDTFARQAISMVWDFAEGNVWTKGPCELTSSAGWVARVLDHLSSERSPGNARQENATKSPAAGQLISTDPPYYDNIGYSDLSDYFYIWLRRSLRNVYPSLLSTLLVPKSEELVANPFRHGGKDGAHRFFESGFNEVFQRARQTTLEDYPISVFYAFKQAETTNQGEASTGWETFLEGMMNSGWAITATWPMRSERGGRMRDVDSNALASSIVLTLRPRPEGAARTTRRGFLGALKAELPDAMRELQQGAIAPVDLPQAAIGPGMAIFSRHSVVLNDDGQPMRVRAALSMINEVLDEVLSEQEGDFDADTRFALAWFRQHGFDTGDFGDADNLARARNASLEHLERAGILSLRGTRGKVTMLPPSQIDPEWDPGTDNSISTWEVVMHLSRTLTDSGIVAASALLSRVPESIDRDLCKELAFLLFALAEDAKRAKVAIEFNALGTAWNDIVAGAGAVAQQESFDYTGG</sequence>
<protein>
    <recommendedName>
        <fullName evidence="3">DUF1156 domain-containing protein</fullName>
    </recommendedName>
</protein>
<accession>A0ABN1Y8G5</accession>
<evidence type="ECO:0008006" key="3">
    <source>
        <dbReference type="Google" id="ProtNLM"/>
    </source>
</evidence>
<gene>
    <name evidence="1" type="ORF">GCM10009613_54640</name>
</gene>
<comment type="caution">
    <text evidence="1">The sequence shown here is derived from an EMBL/GenBank/DDBJ whole genome shotgun (WGS) entry which is preliminary data.</text>
</comment>
<dbReference type="EMBL" id="BAAAJK010000046">
    <property type="protein sequence ID" value="GAA1399257.1"/>
    <property type="molecule type" value="Genomic_DNA"/>
</dbReference>
<keyword evidence="2" id="KW-1185">Reference proteome</keyword>